<comment type="caution">
    <text evidence="1">The sequence shown here is derived from an EMBL/GenBank/DDBJ whole genome shotgun (WGS) entry which is preliminary data.</text>
</comment>
<organism evidence="1 2">
    <name type="scientific">Neopusillimonas maritima</name>
    <dbReference type="NCBI Taxonomy" id="2026239"/>
    <lineage>
        <taxon>Bacteria</taxon>
        <taxon>Pseudomonadati</taxon>
        <taxon>Pseudomonadota</taxon>
        <taxon>Betaproteobacteria</taxon>
        <taxon>Burkholderiales</taxon>
        <taxon>Alcaligenaceae</taxon>
        <taxon>Neopusillimonas</taxon>
    </lineage>
</organism>
<gene>
    <name evidence="1" type="ORF">CJP73_10935</name>
</gene>
<evidence type="ECO:0000313" key="2">
    <source>
        <dbReference type="Proteomes" id="UP000266206"/>
    </source>
</evidence>
<sequence>MGRLTKRKLADLFCKYNPGRLLISLMLYPLALRSSPRFFSFLALLAAFLLGANAYAGTVWLNNGDRITGTIQSLDGGKLLVKTEYGGNIRVDMTHVKTLESDSELVVKNGEFNNDYRAKLVAADDGTVTLQGVERADGQTTPVNTAVPVASITRVVRPTPFLNEATFKGRFDLAATRKSASTKTQDYTLNTFNELRHGMWRHQLAADYTRNKEDSTDSTYNYGAGYTLDYFISEKAFWQGRAKYRRDFVEELNRQVVYGTGPGYQFWDDELGAFSLSALMSRVHYGYTDGSSENAYAASLRWDYVRYFYGKEFELYTRGEVLRPLNSDTKFAINGEVGARYNMNSWMSVYLKYARNQVSGGRQGGINESVYSTGIGVRW</sequence>
<dbReference type="Pfam" id="PF04338">
    <property type="entry name" value="DUF481"/>
    <property type="match status" value="1"/>
</dbReference>
<evidence type="ECO:0008006" key="3">
    <source>
        <dbReference type="Google" id="ProtNLM"/>
    </source>
</evidence>
<protein>
    <recommendedName>
        <fullName evidence="3">Peptide chain release factor RF-3</fullName>
    </recommendedName>
</protein>
<dbReference type="InterPro" id="IPR007433">
    <property type="entry name" value="DUF481"/>
</dbReference>
<reference evidence="1 2" key="1">
    <citation type="submission" date="2017-08" db="EMBL/GenBank/DDBJ databases">
        <title>Pusillimonas indicus sp. nov., a member of the family Alcaligenaceae isolated from surface seawater.</title>
        <authorList>
            <person name="Li J."/>
        </authorList>
    </citation>
    <scope>NUCLEOTIDE SEQUENCE [LARGE SCALE GENOMIC DNA]</scope>
    <source>
        <strain evidence="1 2">L52-1-41</strain>
    </source>
</reference>
<evidence type="ECO:0000313" key="1">
    <source>
        <dbReference type="EMBL" id="RIY40372.1"/>
    </source>
</evidence>
<name>A0A3A1YQB6_9BURK</name>
<dbReference type="EMBL" id="NQYH01000009">
    <property type="protein sequence ID" value="RIY40372.1"/>
    <property type="molecule type" value="Genomic_DNA"/>
</dbReference>
<accession>A0A3A1YQB6</accession>
<proteinExistence type="predicted"/>
<dbReference type="AlphaFoldDB" id="A0A3A1YQB6"/>
<dbReference type="Proteomes" id="UP000266206">
    <property type="component" value="Unassembled WGS sequence"/>
</dbReference>